<evidence type="ECO:0000259" key="1">
    <source>
        <dbReference type="Pfam" id="PF01789"/>
    </source>
</evidence>
<evidence type="ECO:0000313" key="2">
    <source>
        <dbReference type="EMBL" id="UZD21429.1"/>
    </source>
</evidence>
<reference evidence="2" key="1">
    <citation type="submission" date="2022-10" db="EMBL/GenBank/DDBJ databases">
        <title>Algoriphagus sp. a novel bacteria isolate from halophytes salicornia europaea.</title>
        <authorList>
            <person name="Peng Y."/>
            <person name="Jiang L."/>
            <person name="Lee J."/>
        </authorList>
    </citation>
    <scope>NUCLEOTIDE SEQUENCE</scope>
    <source>
        <strain evidence="2">TR-M5</strain>
    </source>
</reference>
<dbReference type="InterPro" id="IPR016123">
    <property type="entry name" value="Mog1/PsbP_a/b/a-sand"/>
</dbReference>
<evidence type="ECO:0000313" key="3">
    <source>
        <dbReference type="Proteomes" id="UP001163156"/>
    </source>
</evidence>
<proteinExistence type="predicted"/>
<sequence>MDILVQVISVPNYKIIMIHRLLVILSIALLPLVATAQNRVEVTDPEIKFSYSLPEGWQVKDDGYDYIIQSPDNQDTYISLTYVESAKGADYLESLGGKQSFEEDFLFEIRYILTEDFSNLGVLENGSTTIDETKASWVKFSHGENGEHLGVFYMYQKLNQTFKITGTAPADQFEKVKPNFTAIINSFQAEKR</sequence>
<dbReference type="InterPro" id="IPR002683">
    <property type="entry name" value="PsbP_C"/>
</dbReference>
<dbReference type="Pfam" id="PF01789">
    <property type="entry name" value="PsbP"/>
    <property type="match status" value="1"/>
</dbReference>
<feature type="domain" description="PsbP C-terminal" evidence="1">
    <location>
        <begin position="41"/>
        <end position="188"/>
    </location>
</feature>
<organism evidence="2 3">
    <name type="scientific">Algoriphagus halophytocola</name>
    <dbReference type="NCBI Taxonomy" id="2991499"/>
    <lineage>
        <taxon>Bacteria</taxon>
        <taxon>Pseudomonadati</taxon>
        <taxon>Bacteroidota</taxon>
        <taxon>Cytophagia</taxon>
        <taxon>Cytophagales</taxon>
        <taxon>Cyclobacteriaceae</taxon>
        <taxon>Algoriphagus</taxon>
    </lineage>
</organism>
<dbReference type="Gene3D" id="3.40.1000.10">
    <property type="entry name" value="Mog1/PsbP, alpha/beta/alpha sandwich"/>
    <property type="match status" value="1"/>
</dbReference>
<dbReference type="RefSeq" id="WP_264807901.1">
    <property type="nucleotide sequence ID" value="NZ_CP110226.1"/>
</dbReference>
<dbReference type="Proteomes" id="UP001163156">
    <property type="component" value="Chromosome"/>
</dbReference>
<dbReference type="EMBL" id="CP110226">
    <property type="protein sequence ID" value="UZD21429.1"/>
    <property type="molecule type" value="Genomic_DNA"/>
</dbReference>
<name>A0ABY6MGV7_9BACT</name>
<dbReference type="SUPFAM" id="SSF55724">
    <property type="entry name" value="Mog1p/PsbP-like"/>
    <property type="match status" value="1"/>
</dbReference>
<protein>
    <submittedName>
        <fullName evidence="2">PsbP-related protein</fullName>
    </submittedName>
</protein>
<keyword evidence="3" id="KW-1185">Reference proteome</keyword>
<accession>A0ABY6MGV7</accession>
<gene>
    <name evidence="2" type="ORF">OM944_12225</name>
</gene>